<comment type="subcellular location">
    <subcellularLocation>
        <location evidence="2">Cytoplasm</location>
    </subcellularLocation>
</comment>
<dbReference type="NCBIfam" id="TIGR00088">
    <property type="entry name" value="trmD"/>
    <property type="match status" value="1"/>
</dbReference>
<evidence type="ECO:0000256" key="14">
    <source>
        <dbReference type="ARBA" id="ARBA00047783"/>
    </source>
</evidence>
<comment type="subunit">
    <text evidence="4">Homodimer.</text>
</comment>
<dbReference type="SUPFAM" id="SSF75217">
    <property type="entry name" value="alpha/beta knot"/>
    <property type="match status" value="1"/>
</dbReference>
<organism evidence="16">
    <name type="scientific">marine metagenome</name>
    <dbReference type="NCBI Taxonomy" id="408172"/>
    <lineage>
        <taxon>unclassified sequences</taxon>
        <taxon>metagenomes</taxon>
        <taxon>ecological metagenomes</taxon>
    </lineage>
</organism>
<dbReference type="PIRSF" id="PIRSF000386">
    <property type="entry name" value="tRNA_mtase"/>
    <property type="match status" value="1"/>
</dbReference>
<comment type="catalytic activity">
    <reaction evidence="14">
        <text>guanosine(37) in tRNA + S-adenosyl-L-methionine = N(1)-methylguanosine(37) in tRNA + S-adenosyl-L-homocysteine + H(+)</text>
        <dbReference type="Rhea" id="RHEA:36899"/>
        <dbReference type="Rhea" id="RHEA-COMP:10145"/>
        <dbReference type="Rhea" id="RHEA-COMP:10147"/>
        <dbReference type="ChEBI" id="CHEBI:15378"/>
        <dbReference type="ChEBI" id="CHEBI:57856"/>
        <dbReference type="ChEBI" id="CHEBI:59789"/>
        <dbReference type="ChEBI" id="CHEBI:73542"/>
        <dbReference type="ChEBI" id="CHEBI:74269"/>
        <dbReference type="EC" id="2.1.1.228"/>
    </reaction>
</comment>
<dbReference type="GO" id="GO:0052906">
    <property type="term" value="F:tRNA (guanine(37)-N1)-methyltransferase activity"/>
    <property type="evidence" value="ECO:0007669"/>
    <property type="project" value="UniProtKB-EC"/>
</dbReference>
<evidence type="ECO:0000256" key="9">
    <source>
        <dbReference type="ARBA" id="ARBA00022679"/>
    </source>
</evidence>
<dbReference type="InterPro" id="IPR016009">
    <property type="entry name" value="tRNA_MeTrfase_TRMD/TRM10"/>
</dbReference>
<feature type="domain" description="tRNA methyltransferase TRMD/TRM10-type" evidence="15">
    <location>
        <begin position="1"/>
        <end position="228"/>
    </location>
</feature>
<keyword evidence="10" id="KW-0949">S-adenosyl-L-methionine</keyword>
<evidence type="ECO:0000256" key="1">
    <source>
        <dbReference type="ARBA" id="ARBA00002634"/>
    </source>
</evidence>
<keyword evidence="9" id="KW-0808">Transferase</keyword>
<sequence length="247" mass="27053">MRIDIITIFPGFFPGPLGEGIIGRAIGKGLVELRVHDLRDFADEPHRQIDDEPFGGGGGMVFKPEPLFLAVEAVAIELAEQGVEAGPVIMMSPQGQLLQQSKAGELAVLKQMTLLCGRYEGVDERVREHLVDFELSIGDYVLTGGELPAMVVVEAITRLQSGAVGDAEAVERDSFSEGLLDYPHYTRPADFRGYSAPLVLRSGNHQAIATWRRQQSLLATARKRPDLLVTKTLSEQDQAFLKNGTRE</sequence>
<dbReference type="InterPro" id="IPR029026">
    <property type="entry name" value="tRNA_m1G_MTases_N"/>
</dbReference>
<dbReference type="EC" id="2.1.1.228" evidence="5"/>
<gene>
    <name evidence="16" type="ORF">METZ01_LOCUS143522</name>
</gene>
<evidence type="ECO:0000256" key="7">
    <source>
        <dbReference type="ARBA" id="ARBA00022490"/>
    </source>
</evidence>
<evidence type="ECO:0000256" key="6">
    <source>
        <dbReference type="ARBA" id="ARBA00014679"/>
    </source>
</evidence>
<evidence type="ECO:0000259" key="15">
    <source>
        <dbReference type="Pfam" id="PF01746"/>
    </source>
</evidence>
<keyword evidence="11" id="KW-0819">tRNA processing</keyword>
<evidence type="ECO:0000313" key="16">
    <source>
        <dbReference type="EMBL" id="SVA90668.1"/>
    </source>
</evidence>
<evidence type="ECO:0000256" key="2">
    <source>
        <dbReference type="ARBA" id="ARBA00004496"/>
    </source>
</evidence>
<evidence type="ECO:0000256" key="13">
    <source>
        <dbReference type="ARBA" id="ARBA00033392"/>
    </source>
</evidence>
<evidence type="ECO:0000256" key="10">
    <source>
        <dbReference type="ARBA" id="ARBA00022691"/>
    </source>
</evidence>
<dbReference type="PANTHER" id="PTHR46417:SF1">
    <property type="entry name" value="TRNA (GUANINE-N(1)-)-METHYLTRANSFERASE"/>
    <property type="match status" value="1"/>
</dbReference>
<comment type="function">
    <text evidence="1">Specifically methylates guanosine-37 in various tRNAs.</text>
</comment>
<evidence type="ECO:0000256" key="11">
    <source>
        <dbReference type="ARBA" id="ARBA00022694"/>
    </source>
</evidence>
<dbReference type="InterPro" id="IPR029028">
    <property type="entry name" value="Alpha/beta_knot_MTases"/>
</dbReference>
<dbReference type="Gene3D" id="3.40.1280.10">
    <property type="match status" value="1"/>
</dbReference>
<evidence type="ECO:0000256" key="8">
    <source>
        <dbReference type="ARBA" id="ARBA00022603"/>
    </source>
</evidence>
<comment type="similarity">
    <text evidence="3">Belongs to the RNA methyltransferase TrmD family.</text>
</comment>
<dbReference type="GO" id="GO:0002939">
    <property type="term" value="P:tRNA N1-guanine methylation"/>
    <property type="evidence" value="ECO:0007669"/>
    <property type="project" value="TreeGrafter"/>
</dbReference>
<evidence type="ECO:0000256" key="5">
    <source>
        <dbReference type="ARBA" id="ARBA00012807"/>
    </source>
</evidence>
<evidence type="ECO:0000256" key="3">
    <source>
        <dbReference type="ARBA" id="ARBA00007630"/>
    </source>
</evidence>
<dbReference type="PANTHER" id="PTHR46417">
    <property type="entry name" value="TRNA (GUANINE-N(1)-)-METHYLTRANSFERASE"/>
    <property type="match status" value="1"/>
</dbReference>
<evidence type="ECO:0000256" key="12">
    <source>
        <dbReference type="ARBA" id="ARBA00029736"/>
    </source>
</evidence>
<proteinExistence type="inferred from homology"/>
<dbReference type="FunFam" id="1.10.1270.20:FF:000001">
    <property type="entry name" value="tRNA (guanine-N(1)-)-methyltransferase"/>
    <property type="match status" value="1"/>
</dbReference>
<keyword evidence="7" id="KW-0963">Cytoplasm</keyword>
<accession>A0A381ZMW4</accession>
<dbReference type="GO" id="GO:0005829">
    <property type="term" value="C:cytosol"/>
    <property type="evidence" value="ECO:0007669"/>
    <property type="project" value="TreeGrafter"/>
</dbReference>
<evidence type="ECO:0000256" key="4">
    <source>
        <dbReference type="ARBA" id="ARBA00011738"/>
    </source>
</evidence>
<dbReference type="Gene3D" id="1.10.1270.20">
    <property type="entry name" value="tRNA(m1g37)methyltransferase, domain 2"/>
    <property type="match status" value="1"/>
</dbReference>
<dbReference type="EMBL" id="UINC01021979">
    <property type="protein sequence ID" value="SVA90668.1"/>
    <property type="molecule type" value="Genomic_DNA"/>
</dbReference>
<name>A0A381ZMW4_9ZZZZ</name>
<protein>
    <recommendedName>
        <fullName evidence="6">tRNA (guanine-N(1)-)-methyltransferase</fullName>
        <ecNumber evidence="5">2.1.1.228</ecNumber>
    </recommendedName>
    <alternativeName>
        <fullName evidence="12">M1G-methyltransferase</fullName>
    </alternativeName>
    <alternativeName>
        <fullName evidence="13">tRNA [GM37] methyltransferase</fullName>
    </alternativeName>
</protein>
<dbReference type="InterPro" id="IPR023148">
    <property type="entry name" value="tRNA_m1G_MeTrfase_C_sf"/>
</dbReference>
<dbReference type="HAMAP" id="MF_00605">
    <property type="entry name" value="TrmD"/>
    <property type="match status" value="1"/>
</dbReference>
<dbReference type="FunFam" id="3.40.1280.10:FF:000001">
    <property type="entry name" value="tRNA (guanine-N(1)-)-methyltransferase"/>
    <property type="match status" value="1"/>
</dbReference>
<reference evidence="16" key="1">
    <citation type="submission" date="2018-05" db="EMBL/GenBank/DDBJ databases">
        <authorList>
            <person name="Lanie J.A."/>
            <person name="Ng W.-L."/>
            <person name="Kazmierczak K.M."/>
            <person name="Andrzejewski T.M."/>
            <person name="Davidsen T.M."/>
            <person name="Wayne K.J."/>
            <person name="Tettelin H."/>
            <person name="Glass J.I."/>
            <person name="Rusch D."/>
            <person name="Podicherti R."/>
            <person name="Tsui H.-C.T."/>
            <person name="Winkler M.E."/>
        </authorList>
    </citation>
    <scope>NUCLEOTIDE SEQUENCE</scope>
</reference>
<dbReference type="Pfam" id="PF01746">
    <property type="entry name" value="tRNA_m1G_MT"/>
    <property type="match status" value="1"/>
</dbReference>
<dbReference type="NCBIfam" id="NF000648">
    <property type="entry name" value="PRK00026.1"/>
    <property type="match status" value="1"/>
</dbReference>
<dbReference type="CDD" id="cd18080">
    <property type="entry name" value="TrmD-like"/>
    <property type="match status" value="1"/>
</dbReference>
<dbReference type="AlphaFoldDB" id="A0A381ZMW4"/>
<keyword evidence="8" id="KW-0489">Methyltransferase</keyword>
<dbReference type="InterPro" id="IPR002649">
    <property type="entry name" value="tRNA_m1G_MeTrfase_TrmD"/>
</dbReference>